<keyword evidence="1" id="KW-0472">Membrane</keyword>
<evidence type="ECO:0008006" key="4">
    <source>
        <dbReference type="Google" id="ProtNLM"/>
    </source>
</evidence>
<gene>
    <name evidence="2" type="ORF">KIH39_22700</name>
</gene>
<evidence type="ECO:0000313" key="3">
    <source>
        <dbReference type="Proteomes" id="UP000676194"/>
    </source>
</evidence>
<keyword evidence="1" id="KW-0812">Transmembrane</keyword>
<accession>A0A8E6ESY7</accession>
<feature type="transmembrane region" description="Helical" evidence="1">
    <location>
        <begin position="67"/>
        <end position="88"/>
    </location>
</feature>
<dbReference type="EMBL" id="CP074694">
    <property type="protein sequence ID" value="QVL31624.1"/>
    <property type="molecule type" value="Genomic_DNA"/>
</dbReference>
<organism evidence="2 3">
    <name type="scientific">Telmatocola sphagniphila</name>
    <dbReference type="NCBI Taxonomy" id="1123043"/>
    <lineage>
        <taxon>Bacteria</taxon>
        <taxon>Pseudomonadati</taxon>
        <taxon>Planctomycetota</taxon>
        <taxon>Planctomycetia</taxon>
        <taxon>Gemmatales</taxon>
        <taxon>Gemmataceae</taxon>
    </lineage>
</organism>
<keyword evidence="3" id="KW-1185">Reference proteome</keyword>
<keyword evidence="1" id="KW-1133">Transmembrane helix</keyword>
<evidence type="ECO:0000256" key="1">
    <source>
        <dbReference type="SAM" id="Phobius"/>
    </source>
</evidence>
<evidence type="ECO:0000313" key="2">
    <source>
        <dbReference type="EMBL" id="QVL31624.1"/>
    </source>
</evidence>
<dbReference type="AlphaFoldDB" id="A0A8E6ESY7"/>
<feature type="transmembrane region" description="Helical" evidence="1">
    <location>
        <begin position="30"/>
        <end position="47"/>
    </location>
</feature>
<feature type="transmembrane region" description="Helical" evidence="1">
    <location>
        <begin position="95"/>
        <end position="115"/>
    </location>
</feature>
<protein>
    <recommendedName>
        <fullName evidence="4">Transmembrane protein</fullName>
    </recommendedName>
</protein>
<reference evidence="2" key="1">
    <citation type="submission" date="2021-05" db="EMBL/GenBank/DDBJ databases">
        <title>Complete genome sequence of the cellulolytic planctomycete Telmatocola sphagniphila SP2T and characterization of the first cellulase from planctomycetes.</title>
        <authorList>
            <person name="Rakitin A.L."/>
            <person name="Beletsky A.V."/>
            <person name="Naumoff D.G."/>
            <person name="Kulichevskaya I.S."/>
            <person name="Mardanov A.V."/>
            <person name="Ravin N.V."/>
            <person name="Dedysh S.N."/>
        </authorList>
    </citation>
    <scope>NUCLEOTIDE SEQUENCE</scope>
    <source>
        <strain evidence="2">SP2T</strain>
    </source>
</reference>
<name>A0A8E6ESY7_9BACT</name>
<sequence length="182" mass="19693">MDQGKTESSKDTATDLCPLDCPIHKTRRPAWIAIGWLTAAVSSLYISDIPYDLGEELCGVWGCFPPIQSLIAMHAFWLIALLALVWVLHYRSSRFLRPVAAAFLAVGCFGALGLAGKDLTRWCQSVSVEDQQYWPKRVGYILATSTDLPFVELAISGLIGLLVGSQLGSGESGGCKNESKAS</sequence>
<proteinExistence type="predicted"/>
<dbReference type="RefSeq" id="WP_213495703.1">
    <property type="nucleotide sequence ID" value="NZ_CP074694.1"/>
</dbReference>
<dbReference type="Proteomes" id="UP000676194">
    <property type="component" value="Chromosome"/>
</dbReference>
<dbReference type="KEGG" id="tsph:KIH39_22700"/>